<dbReference type="InterPro" id="IPR011697">
    <property type="entry name" value="Peptidase_C26"/>
</dbReference>
<reference evidence="1 2" key="1">
    <citation type="submission" date="2023-09" db="EMBL/GenBank/DDBJ databases">
        <authorList>
            <person name="Page C.A."/>
            <person name="Perez-Diaz I.M."/>
        </authorList>
    </citation>
    <scope>NUCLEOTIDE SEQUENCE [LARGE SCALE GENOMIC DNA]</scope>
    <source>
        <strain evidence="1 2">Ll15</strain>
    </source>
</reference>
<dbReference type="GO" id="GO:0016787">
    <property type="term" value="F:hydrolase activity"/>
    <property type="evidence" value="ECO:0007669"/>
    <property type="project" value="UniProtKB-KW"/>
</dbReference>
<dbReference type="RefSeq" id="WP_319836762.1">
    <property type="nucleotide sequence ID" value="NZ_CP137624.1"/>
</dbReference>
<proteinExistence type="predicted"/>
<accession>A0ABZ0RYG1</accession>
<sequence length="230" mass="25208">MKPIIGVTMHTGDKKLEINETYIQSVELAGGIPLCIPHLDAYDVEQVLNKVDGLLLIGGHDVNPQLYGQEPHQKLGMFHTKRDNSDLAIVQNAFQRNMPILAICRGHQVLNVAFGGTLIQDIPSQSEQSIAHVQASLRDEATHTVKINGEKLHAIFDVEQVRTNSFHHQAIDQLGEGLVIAGVAADGINEAVEHEGHPFCIGVQWHPEAMAPSGDEHSIKLFKAFIEACK</sequence>
<protein>
    <submittedName>
        <fullName evidence="1">Gamma-glutamyl-gamma-aminobutyrate hydrolase family protein</fullName>
    </submittedName>
</protein>
<dbReference type="InterPro" id="IPR029062">
    <property type="entry name" value="Class_I_gatase-like"/>
</dbReference>
<dbReference type="Pfam" id="PF07722">
    <property type="entry name" value="Peptidase_C26"/>
    <property type="match status" value="1"/>
</dbReference>
<dbReference type="PANTHER" id="PTHR43235">
    <property type="entry name" value="GLUTAMINE AMIDOTRANSFERASE PB2B2.05-RELATED"/>
    <property type="match status" value="1"/>
</dbReference>
<dbReference type="InterPro" id="IPR044668">
    <property type="entry name" value="PuuD-like"/>
</dbReference>
<name>A0ABZ0RYG1_9BACI</name>
<keyword evidence="1" id="KW-0378">Hydrolase</keyword>
<dbReference type="SUPFAM" id="SSF52317">
    <property type="entry name" value="Class I glutamine amidotransferase-like"/>
    <property type="match status" value="1"/>
</dbReference>
<gene>
    <name evidence="1" type="ORF">R6U77_18475</name>
</gene>
<keyword evidence="2" id="KW-1185">Reference proteome</keyword>
<evidence type="ECO:0000313" key="1">
    <source>
        <dbReference type="EMBL" id="WPK11853.1"/>
    </source>
</evidence>
<dbReference type="PANTHER" id="PTHR43235:SF1">
    <property type="entry name" value="GLUTAMINE AMIDOTRANSFERASE PB2B2.05-RELATED"/>
    <property type="match status" value="1"/>
</dbReference>
<dbReference type="PROSITE" id="PS51273">
    <property type="entry name" value="GATASE_TYPE_1"/>
    <property type="match status" value="1"/>
</dbReference>
<dbReference type="Proteomes" id="UP001322664">
    <property type="component" value="Chromosome"/>
</dbReference>
<dbReference type="EMBL" id="CP137624">
    <property type="protein sequence ID" value="WPK11853.1"/>
    <property type="molecule type" value="Genomic_DNA"/>
</dbReference>
<dbReference type="Gene3D" id="3.40.50.880">
    <property type="match status" value="1"/>
</dbReference>
<evidence type="ECO:0000313" key="2">
    <source>
        <dbReference type="Proteomes" id="UP001322664"/>
    </source>
</evidence>
<dbReference type="CDD" id="cd01745">
    <property type="entry name" value="GATase1_2"/>
    <property type="match status" value="1"/>
</dbReference>
<organism evidence="1 2">
    <name type="scientific">Lysinibacillus louembei</name>
    <dbReference type="NCBI Taxonomy" id="1470088"/>
    <lineage>
        <taxon>Bacteria</taxon>
        <taxon>Bacillati</taxon>
        <taxon>Bacillota</taxon>
        <taxon>Bacilli</taxon>
        <taxon>Bacillales</taxon>
        <taxon>Bacillaceae</taxon>
        <taxon>Lysinibacillus</taxon>
    </lineage>
</organism>